<accession>A0A0F7VCV6</accession>
<dbReference type="GO" id="GO:0072330">
    <property type="term" value="P:monocarboxylic acid biosynthetic process"/>
    <property type="evidence" value="ECO:0007669"/>
    <property type="project" value="UniProtKB-ARBA"/>
</dbReference>
<dbReference type="Pfam" id="PF24883">
    <property type="entry name" value="NPHP3_N"/>
    <property type="match status" value="1"/>
</dbReference>
<dbReference type="PANTHER" id="PTHR10039:SF5">
    <property type="entry name" value="NACHT DOMAIN-CONTAINING PROTEIN"/>
    <property type="match status" value="1"/>
</dbReference>
<dbReference type="AlphaFoldDB" id="A0A0F7VCV6"/>
<evidence type="ECO:0000313" key="3">
    <source>
        <dbReference type="EMBL" id="CEO58476.1"/>
    </source>
</evidence>
<dbReference type="SUPFAM" id="SSF53474">
    <property type="entry name" value="alpha/beta-Hydrolases"/>
    <property type="match status" value="1"/>
</dbReference>
<dbReference type="Gene3D" id="3.40.50.300">
    <property type="entry name" value="P-loop containing nucleotide triphosphate hydrolases"/>
    <property type="match status" value="1"/>
</dbReference>
<sequence>MEFRTGLNEVHIPKDCTPAATLIFVHGLFGHPQKTWTKGRPPSAVFWPKDLLPRLISNISIYSWGYDADIEKFMSSAGQNSLHWHGLNLLNDLADLRDSVEGLGPFIFVAHSLGGLVVKDALNKSAEAVTKRSKDILPATCGICFLGTPHRGSKSASMGRWAFRLTEILGGQRANTKLIRALERNSESLERISDSFYKTLKKRKDLRICSFVEEKEVRKLGLIGMLIVPPDSATIGYVEEETRTIAENHSEMAKFASESEPGFKRVTGLLKRWVREIELSSVVDASEDYQDCLSSLDNQAARMRIEQVKVRHDHTFEWLYEPETVQFRHWLQTDSRETPIFWISGKPGSGKSTLMRFAMQDPRTRSYLQQNSDPFIQWTCIAFFFHDRGSDIQKSLRGMLQELVFQLLRTYPHLFQSIQAEYRGLVKEQRVRTPSWDESLLEICFRKFFNPADSVSTSMPLQTCLFIDALDEHVGDNERLLSLLADVTRSPSNGVKSSHKVRIKVCLASRPWPLFKNRLVECPQFAIHDHTQADIENYTKELLQTAGKIPGNVLFAEDLPNSSMDTGTDGHVQSLVKSIIEKALGVFIWVRIVVDEISAGIANGTPFFALEEIIHSMPQELGELYARTLQKIEPKYVLEAHIMLRVALCALSPIPIRVFRAIAVSAIYERHEENMPLKSLSAWLTSRTGGLLECVSSVAEQVPQDTSSPKAPTSRSKPGETIVQFIHQTVRDHLLTEFTGLNYAEGRRHAIEAVLDSKVDRVDQLLAMTGNAHILLFCQKIKSLFPEVLAIRDDFMRYAALVDTEIDKGKSERGYLPAHLWWSQENAQFWLTETFPYKEEIRQENSFATALYVAVIGNLHNRLEGFSSGEMENLKKDAKAVPHKLLPIAALGARLSNERDDRPRMVKNVLELGCDPNELWTLSSLSLDKFWPEVRVRRGGASQSRNTVENLIQVLYHPAIDDGKLLSILSLLLEHKAAIPPGALISCALERPITWVELLLSHGARWPISLRDHERMLHQAQRSIRGKLCSEWYQTFWARMDAQGIEFTSKNAALDDRLPVDIPIQRYDSDEFISRLAVCVTGSVSFPYISTLMFGDNVPNLMFGALD</sequence>
<dbReference type="SUPFAM" id="SSF52540">
    <property type="entry name" value="P-loop containing nucleoside triphosphate hydrolases"/>
    <property type="match status" value="1"/>
</dbReference>
<keyword evidence="4" id="KW-1185">Reference proteome</keyword>
<reference evidence="4" key="1">
    <citation type="journal article" date="2015" name="Genome Announc.">
        <title>Draft genome sequence of the fungus Penicillium brasilianum MG11.</title>
        <authorList>
            <person name="Horn F."/>
            <person name="Linde J."/>
            <person name="Mattern D.J."/>
            <person name="Walther G."/>
            <person name="Guthke R."/>
            <person name="Brakhage A.A."/>
            <person name="Valiante V."/>
        </authorList>
    </citation>
    <scope>NUCLEOTIDE SEQUENCE [LARGE SCALE GENOMIC DNA]</scope>
    <source>
        <strain evidence="4">MG11</strain>
    </source>
</reference>
<proteinExistence type="predicted"/>
<dbReference type="PANTHER" id="PTHR10039">
    <property type="entry name" value="AMELOGENIN"/>
    <property type="match status" value="1"/>
</dbReference>
<name>A0A0F7VCV6_PENBI</name>
<dbReference type="GO" id="GO:0017000">
    <property type="term" value="P:antibiotic biosynthetic process"/>
    <property type="evidence" value="ECO:0007669"/>
    <property type="project" value="UniProtKB-ARBA"/>
</dbReference>
<evidence type="ECO:0000259" key="2">
    <source>
        <dbReference type="Pfam" id="PF24883"/>
    </source>
</evidence>
<evidence type="ECO:0000313" key="4">
    <source>
        <dbReference type="Proteomes" id="UP000042958"/>
    </source>
</evidence>
<dbReference type="Proteomes" id="UP000042958">
    <property type="component" value="Unassembled WGS sequence"/>
</dbReference>
<dbReference type="InterPro" id="IPR029058">
    <property type="entry name" value="AB_hydrolase_fold"/>
</dbReference>
<dbReference type="Gene3D" id="3.40.50.1820">
    <property type="entry name" value="alpha/beta hydrolase"/>
    <property type="match status" value="1"/>
</dbReference>
<dbReference type="InterPro" id="IPR056884">
    <property type="entry name" value="NPHP3-like_N"/>
</dbReference>
<evidence type="ECO:0000256" key="1">
    <source>
        <dbReference type="ARBA" id="ARBA00022737"/>
    </source>
</evidence>
<organism evidence="3 4">
    <name type="scientific">Penicillium brasilianum</name>
    <dbReference type="NCBI Taxonomy" id="104259"/>
    <lineage>
        <taxon>Eukaryota</taxon>
        <taxon>Fungi</taxon>
        <taxon>Dikarya</taxon>
        <taxon>Ascomycota</taxon>
        <taxon>Pezizomycotina</taxon>
        <taxon>Eurotiomycetes</taxon>
        <taxon>Eurotiomycetidae</taxon>
        <taxon>Eurotiales</taxon>
        <taxon>Aspergillaceae</taxon>
        <taxon>Penicillium</taxon>
    </lineage>
</organism>
<protein>
    <recommendedName>
        <fullName evidence="2">Nephrocystin 3-like N-terminal domain-containing protein</fullName>
    </recommendedName>
</protein>
<dbReference type="EMBL" id="CDHK01000003">
    <property type="protein sequence ID" value="CEO58476.1"/>
    <property type="molecule type" value="Genomic_DNA"/>
</dbReference>
<keyword evidence="1" id="KW-0677">Repeat</keyword>
<dbReference type="OrthoDB" id="4341599at2759"/>
<feature type="domain" description="Nephrocystin 3-like N-terminal" evidence="2">
    <location>
        <begin position="315"/>
        <end position="510"/>
    </location>
</feature>
<gene>
    <name evidence="3" type="ORF">PMG11_03199</name>
</gene>
<dbReference type="InterPro" id="IPR027417">
    <property type="entry name" value="P-loop_NTPase"/>
</dbReference>